<dbReference type="AlphaFoldDB" id="A0A0K0DZ74"/>
<protein>
    <submittedName>
        <fullName evidence="2">Cystatin domain-containing protein</fullName>
    </submittedName>
</protein>
<evidence type="ECO:0000256" key="1">
    <source>
        <dbReference type="SAM" id="SignalP"/>
    </source>
</evidence>
<reference evidence="2" key="1">
    <citation type="submission" date="2015-08" db="UniProtKB">
        <authorList>
            <consortium name="WormBaseParasite"/>
        </authorList>
    </citation>
    <scope>IDENTIFICATION</scope>
</reference>
<accession>A0A0K0DZ74</accession>
<name>A0A0K0DZ74_STRER</name>
<organism evidence="2">
    <name type="scientific">Strongyloides stercoralis</name>
    <name type="common">Threadworm</name>
    <dbReference type="NCBI Taxonomy" id="6248"/>
    <lineage>
        <taxon>Eukaryota</taxon>
        <taxon>Metazoa</taxon>
        <taxon>Ecdysozoa</taxon>
        <taxon>Nematoda</taxon>
        <taxon>Chromadorea</taxon>
        <taxon>Rhabditida</taxon>
        <taxon>Tylenchina</taxon>
        <taxon>Panagrolaimomorpha</taxon>
        <taxon>Strongyloidoidea</taxon>
        <taxon>Strongyloididae</taxon>
        <taxon>Strongyloides</taxon>
    </lineage>
</organism>
<keyword evidence="1" id="KW-0732">Signal</keyword>
<feature type="signal peptide" evidence="1">
    <location>
        <begin position="1"/>
        <end position="26"/>
    </location>
</feature>
<evidence type="ECO:0000313" key="2">
    <source>
        <dbReference type="WBParaSite" id="SSTP_0000253900.1"/>
    </source>
</evidence>
<dbReference type="WBParaSite" id="SSTP_0000253900.1">
    <property type="protein sequence ID" value="SSTP_0000253900.1"/>
    <property type="gene ID" value="SSTP_0000253900"/>
</dbReference>
<proteinExistence type="predicted"/>
<sequence>MLSLKRMNSKFFLLLFLIATFLTVCSFNTILEYSKSNQWIPVKHTESKMIYNFAESAARHYFVKQRKREGNEIEVCLVSKVSQKGKKYKLNFIANAKDCKDHVKDDCWQRLEATVTLRIKYTDSKMIYSFAATAARTYFLKLRKRDPNDIEVCQVTSVVQNGKKYKVSLIAKAKDCTREDIGDDCWQRLHAHITRRNWKIFAVVNVTKINNEPHEKSKCQFPQFNWDKF</sequence>
<feature type="chain" id="PRO_5005327181" evidence="1">
    <location>
        <begin position="27"/>
        <end position="229"/>
    </location>
</feature>